<dbReference type="Pfam" id="PF08680">
    <property type="entry name" value="DUF1779"/>
    <property type="match status" value="1"/>
</dbReference>
<name>A0ABW5RWZ5_9BACI</name>
<dbReference type="Gene3D" id="3.30.2030.10">
    <property type="entry name" value="YwmB-like"/>
    <property type="match status" value="1"/>
</dbReference>
<proteinExistence type="predicted"/>
<keyword evidence="3" id="KW-1185">Reference proteome</keyword>
<dbReference type="InterPro" id="IPR036209">
    <property type="entry name" value="YwmB-like_sf"/>
</dbReference>
<dbReference type="InterPro" id="IPR014794">
    <property type="entry name" value="DUF1779"/>
</dbReference>
<dbReference type="Proteomes" id="UP001597506">
    <property type="component" value="Unassembled WGS sequence"/>
</dbReference>
<dbReference type="RefSeq" id="WP_377938329.1">
    <property type="nucleotide sequence ID" value="NZ_JBHUMF010000035.1"/>
</dbReference>
<dbReference type="Gene3D" id="3.30.360.40">
    <property type="entry name" value="YwmB-like"/>
    <property type="match status" value="1"/>
</dbReference>
<feature type="transmembrane region" description="Helical" evidence="1">
    <location>
        <begin position="5"/>
        <end position="23"/>
    </location>
</feature>
<evidence type="ECO:0000313" key="3">
    <source>
        <dbReference type="Proteomes" id="UP001597506"/>
    </source>
</evidence>
<comment type="caution">
    <text evidence="2">The sequence shown here is derived from an EMBL/GenBank/DDBJ whole genome shotgun (WGS) entry which is preliminary data.</text>
</comment>
<dbReference type="EMBL" id="JBHUMF010000035">
    <property type="protein sequence ID" value="MFD2683228.1"/>
    <property type="molecule type" value="Genomic_DNA"/>
</dbReference>
<organism evidence="2 3">
    <name type="scientific">Bacillus seohaeanensis</name>
    <dbReference type="NCBI Taxonomy" id="284580"/>
    <lineage>
        <taxon>Bacteria</taxon>
        <taxon>Bacillati</taxon>
        <taxon>Bacillota</taxon>
        <taxon>Bacilli</taxon>
        <taxon>Bacillales</taxon>
        <taxon>Bacillaceae</taxon>
        <taxon>Bacillus</taxon>
    </lineage>
</organism>
<sequence>MKRYFYIVLIFLLGFGFYVIHYGNNTTEATSSLDISKLENAVNSVDGRIVDWSLYARENLNISTDKGFAKFIKNIQSKFPDFKWQEKVKNDGTIVVGHFQHAHGEETIKFESTHTNGTTFSYVVYSIQGDKGLSTKDTKYIVDQYIPNIDKIFMNKPIIFSCIKGEINDRLDKVLSGQAVELLAELDAKQIESLEEKDFYSISAYSEEITQAIPTETEDMNIQLGLRDNGLGAKTTFVIGTPILTIEY</sequence>
<evidence type="ECO:0000256" key="1">
    <source>
        <dbReference type="SAM" id="Phobius"/>
    </source>
</evidence>
<keyword evidence="1" id="KW-0472">Membrane</keyword>
<protein>
    <submittedName>
        <fullName evidence="2">YwmB family TATA-box binding protein</fullName>
    </submittedName>
</protein>
<dbReference type="SUPFAM" id="SSF143842">
    <property type="entry name" value="YwmB-like"/>
    <property type="match status" value="1"/>
</dbReference>
<reference evidence="3" key="1">
    <citation type="journal article" date="2019" name="Int. J. Syst. Evol. Microbiol.">
        <title>The Global Catalogue of Microorganisms (GCM) 10K type strain sequencing project: providing services to taxonomists for standard genome sequencing and annotation.</title>
        <authorList>
            <consortium name="The Broad Institute Genomics Platform"/>
            <consortium name="The Broad Institute Genome Sequencing Center for Infectious Disease"/>
            <person name="Wu L."/>
            <person name="Ma J."/>
        </authorList>
    </citation>
    <scope>NUCLEOTIDE SEQUENCE [LARGE SCALE GENOMIC DNA]</scope>
    <source>
        <strain evidence="3">KCTC 3913</strain>
    </source>
</reference>
<gene>
    <name evidence="2" type="ORF">ACFSUL_21055</name>
</gene>
<keyword evidence="1" id="KW-0812">Transmembrane</keyword>
<accession>A0ABW5RWZ5</accession>
<evidence type="ECO:0000313" key="2">
    <source>
        <dbReference type="EMBL" id="MFD2683228.1"/>
    </source>
</evidence>
<keyword evidence="1" id="KW-1133">Transmembrane helix</keyword>